<dbReference type="SUPFAM" id="SSF103473">
    <property type="entry name" value="MFS general substrate transporter"/>
    <property type="match status" value="1"/>
</dbReference>
<protein>
    <submittedName>
        <fullName evidence="3">MFS transporter</fullName>
    </submittedName>
</protein>
<gene>
    <name evidence="3" type="ORF">GT409_01990</name>
</gene>
<feature type="transmembrane region" description="Helical" evidence="2">
    <location>
        <begin position="115"/>
        <end position="134"/>
    </location>
</feature>
<dbReference type="KEGG" id="taer:GT409_01990"/>
<evidence type="ECO:0000256" key="2">
    <source>
        <dbReference type="SAM" id="Phobius"/>
    </source>
</evidence>
<reference evidence="3 4" key="1">
    <citation type="submission" date="2020-01" db="EMBL/GenBank/DDBJ databases">
        <title>Ponticoccus aerotolerans gen. nov., sp. nov., an anaerobic bacterium and proposal of Ponticoccusceae fam. nov., Ponticoccusles ord. nov. and Ponticoccuse classis nov. in the phylum Kiritimatiellaeota.</title>
        <authorList>
            <person name="Zhou L.Y."/>
            <person name="Du Z.J."/>
        </authorList>
    </citation>
    <scope>NUCLEOTIDE SEQUENCE [LARGE SCALE GENOMIC DNA]</scope>
    <source>
        <strain evidence="3 4">S-5007</strain>
    </source>
</reference>
<name>A0A6P1M6Q1_9BACT</name>
<dbReference type="InterPro" id="IPR039672">
    <property type="entry name" value="MFS_2"/>
</dbReference>
<evidence type="ECO:0000313" key="3">
    <source>
        <dbReference type="EMBL" id="QHI68274.1"/>
    </source>
</evidence>
<dbReference type="GO" id="GO:0015293">
    <property type="term" value="F:symporter activity"/>
    <property type="evidence" value="ECO:0007669"/>
    <property type="project" value="InterPro"/>
</dbReference>
<dbReference type="PANTHER" id="PTHR11328">
    <property type="entry name" value="MAJOR FACILITATOR SUPERFAMILY DOMAIN-CONTAINING PROTEIN"/>
    <property type="match status" value="1"/>
</dbReference>
<evidence type="ECO:0000313" key="4">
    <source>
        <dbReference type="Proteomes" id="UP000464954"/>
    </source>
</evidence>
<sequence>MFGKKAKEYNPHHIPLLNKIGYGFGAIADNLIMNAFGGLVMPVYNIALFVDPALLGYAIAIPRIFDAFSDPIMGNISDNTRSRWGRRRPYIFSGALLCALLLPVVWMAPVHEDRFVFWWVAILGTLYFTAYTVYIVPWQALGFEMTTDYDERQRLLAWPNYVGLTMSFLLPWLPRLVEVERFGGTVQGAVWVSVGVGLIIILAGLLPTLFGREIAQAEEQEHIGLIKAIMVSASNPSFLIVAFSNVIVLAGLAAFSGMGLYVNIFYIFDGDRAAGLALAGLGGTVYAIAAYFSVMLAVRLGTRLGKKVATQILLGLTMLGAASLLFTLRPDMPYLQLVSTVFVGLGLQGTWMTFFTMVGDVCEEDELKTGLRREGMFSSIGGFSRKMAVAVAAIITGNILKWIGFDAEVAATSGVPENVLGLLKISFVGGQVIVLGLGLLLISFYPITRERALETQRLLKERRGELTEA</sequence>
<dbReference type="Proteomes" id="UP000464954">
    <property type="component" value="Chromosome"/>
</dbReference>
<dbReference type="Pfam" id="PF13347">
    <property type="entry name" value="MFS_2"/>
    <property type="match status" value="1"/>
</dbReference>
<dbReference type="Gene3D" id="1.20.1250.20">
    <property type="entry name" value="MFS general substrate transporter like domains"/>
    <property type="match status" value="2"/>
</dbReference>
<feature type="transmembrane region" description="Helical" evidence="2">
    <location>
        <begin position="20"/>
        <end position="40"/>
    </location>
</feature>
<feature type="transmembrane region" description="Helical" evidence="2">
    <location>
        <begin position="334"/>
        <end position="362"/>
    </location>
</feature>
<dbReference type="AlphaFoldDB" id="A0A6P1M6Q1"/>
<feature type="transmembrane region" description="Helical" evidence="2">
    <location>
        <begin position="383"/>
        <end position="405"/>
    </location>
</feature>
<feature type="transmembrane region" description="Helical" evidence="2">
    <location>
        <begin position="425"/>
        <end position="447"/>
    </location>
</feature>
<dbReference type="InterPro" id="IPR036259">
    <property type="entry name" value="MFS_trans_sf"/>
</dbReference>
<dbReference type="EMBL" id="CP047593">
    <property type="protein sequence ID" value="QHI68274.1"/>
    <property type="molecule type" value="Genomic_DNA"/>
</dbReference>
<accession>A0A6P1M6Q1</accession>
<feature type="transmembrane region" description="Helical" evidence="2">
    <location>
        <begin position="46"/>
        <end position="68"/>
    </location>
</feature>
<dbReference type="RefSeq" id="WP_160626436.1">
    <property type="nucleotide sequence ID" value="NZ_CP047593.1"/>
</dbReference>
<feature type="transmembrane region" description="Helical" evidence="2">
    <location>
        <begin position="308"/>
        <end position="328"/>
    </location>
</feature>
<dbReference type="GO" id="GO:0005886">
    <property type="term" value="C:plasma membrane"/>
    <property type="evidence" value="ECO:0007669"/>
    <property type="project" value="TreeGrafter"/>
</dbReference>
<comment type="similarity">
    <text evidence="1">Belongs to the sodium:galactoside symporter (TC 2.A.2) family.</text>
</comment>
<keyword evidence="4" id="KW-1185">Reference proteome</keyword>
<keyword evidence="2" id="KW-0812">Transmembrane</keyword>
<dbReference type="GO" id="GO:0008643">
    <property type="term" value="P:carbohydrate transport"/>
    <property type="evidence" value="ECO:0007669"/>
    <property type="project" value="InterPro"/>
</dbReference>
<feature type="transmembrane region" description="Helical" evidence="2">
    <location>
        <begin position="89"/>
        <end position="109"/>
    </location>
</feature>
<dbReference type="PANTHER" id="PTHR11328:SF24">
    <property type="entry name" value="MAJOR FACILITATOR SUPERFAMILY (MFS) PROFILE DOMAIN-CONTAINING PROTEIN"/>
    <property type="match status" value="1"/>
</dbReference>
<keyword evidence="2" id="KW-0472">Membrane</keyword>
<feature type="transmembrane region" description="Helical" evidence="2">
    <location>
        <begin position="274"/>
        <end position="296"/>
    </location>
</feature>
<feature type="transmembrane region" description="Helical" evidence="2">
    <location>
        <begin position="155"/>
        <end position="173"/>
    </location>
</feature>
<keyword evidence="2" id="KW-1133">Transmembrane helix</keyword>
<feature type="transmembrane region" description="Helical" evidence="2">
    <location>
        <begin position="188"/>
        <end position="210"/>
    </location>
</feature>
<proteinExistence type="inferred from homology"/>
<evidence type="ECO:0000256" key="1">
    <source>
        <dbReference type="ARBA" id="ARBA00009617"/>
    </source>
</evidence>
<feature type="transmembrane region" description="Helical" evidence="2">
    <location>
        <begin position="238"/>
        <end position="268"/>
    </location>
</feature>
<organism evidence="3 4">
    <name type="scientific">Tichowtungia aerotolerans</name>
    <dbReference type="NCBI Taxonomy" id="2697043"/>
    <lineage>
        <taxon>Bacteria</taxon>
        <taxon>Pseudomonadati</taxon>
        <taxon>Kiritimatiellota</taxon>
        <taxon>Tichowtungiia</taxon>
        <taxon>Tichowtungiales</taxon>
        <taxon>Tichowtungiaceae</taxon>
        <taxon>Tichowtungia</taxon>
    </lineage>
</organism>